<organism evidence="2 3">
    <name type="scientific">Oryzomicrobium terrae</name>
    <dbReference type="NCBI Taxonomy" id="1735038"/>
    <lineage>
        <taxon>Bacteria</taxon>
        <taxon>Pseudomonadati</taxon>
        <taxon>Pseudomonadota</taxon>
        <taxon>Betaproteobacteria</taxon>
        <taxon>Rhodocyclales</taxon>
        <taxon>Rhodocyclaceae</taxon>
        <taxon>Oryzomicrobium</taxon>
    </lineage>
</organism>
<dbReference type="SMART" id="SM00471">
    <property type="entry name" value="HDc"/>
    <property type="match status" value="1"/>
</dbReference>
<dbReference type="SMART" id="SM00065">
    <property type="entry name" value="GAF"/>
    <property type="match status" value="1"/>
</dbReference>
<dbReference type="AlphaFoldDB" id="A0A5C1EB98"/>
<sequence>MLSPTPLENAVWRLLPQALAWVDVASLTIASANPAAEQLFASTGLTVPGAALLELFHPIDSSHFVAAMHLGNAGPEQVVHLPGGRVATARWLGTTPEPPRTLALLLVTPDTQAPASVDEATQLAWAFDALHGATARAIQAQNEAEFLAASCAGITAQGRYPLAWIGLAADDEQKRVTVAASAGTASHYLDGMEFSWGDNPHGHGPTGQAIRSGKTQLNNQASYNPAFAPWKARAAGYGLAASISVPLTLDGRVVGALMVYSREVNAFGATEVRLFEQLAQYLELALSGFRAREALQAEAALRATAAAKLEQILEQAIETLSETLAERDPYTVGHQLEVAEISLKIARHMGLSEERCHALRLAAVVHDVGKIRIPIELLTKPTVLRPQEMAVLRQHVQATIDILGKIDWPWPLKEIAGQHHERLDGSGYPAGLKGDEIMLESRILAVADTIESMSASRPYRPAKGLPAALAEIAAHQGTKYDAEVVQAALAVMRPELAAPDRGEA</sequence>
<dbReference type="InterPro" id="IPR006675">
    <property type="entry name" value="HDIG_dom"/>
</dbReference>
<dbReference type="SUPFAM" id="SSF55781">
    <property type="entry name" value="GAF domain-like"/>
    <property type="match status" value="1"/>
</dbReference>
<dbReference type="EMBL" id="CP022579">
    <property type="protein sequence ID" value="QEL65467.1"/>
    <property type="molecule type" value="Genomic_DNA"/>
</dbReference>
<dbReference type="NCBIfam" id="TIGR00277">
    <property type="entry name" value="HDIG"/>
    <property type="match status" value="1"/>
</dbReference>
<dbReference type="Gene3D" id="3.30.450.40">
    <property type="match status" value="1"/>
</dbReference>
<proteinExistence type="predicted"/>
<dbReference type="Proteomes" id="UP000323671">
    <property type="component" value="Chromosome"/>
</dbReference>
<dbReference type="RefSeq" id="WP_149425678.1">
    <property type="nucleotide sequence ID" value="NZ_CP022579.1"/>
</dbReference>
<gene>
    <name evidence="2" type="ORF">OTERR_19910</name>
</gene>
<feature type="domain" description="HD-GYP" evidence="1">
    <location>
        <begin position="309"/>
        <end position="504"/>
    </location>
</feature>
<evidence type="ECO:0000259" key="1">
    <source>
        <dbReference type="PROSITE" id="PS51832"/>
    </source>
</evidence>
<dbReference type="InterPro" id="IPR003607">
    <property type="entry name" value="HD/PDEase_dom"/>
</dbReference>
<name>A0A5C1EB98_9RHOO</name>
<dbReference type="PROSITE" id="PS51832">
    <property type="entry name" value="HD_GYP"/>
    <property type="match status" value="1"/>
</dbReference>
<dbReference type="PANTHER" id="PTHR43155">
    <property type="entry name" value="CYCLIC DI-GMP PHOSPHODIESTERASE PA4108-RELATED"/>
    <property type="match status" value="1"/>
</dbReference>
<dbReference type="InterPro" id="IPR037522">
    <property type="entry name" value="HD_GYP_dom"/>
</dbReference>
<dbReference type="InterPro" id="IPR029016">
    <property type="entry name" value="GAF-like_dom_sf"/>
</dbReference>
<keyword evidence="3" id="KW-1185">Reference proteome</keyword>
<evidence type="ECO:0000313" key="2">
    <source>
        <dbReference type="EMBL" id="QEL65467.1"/>
    </source>
</evidence>
<dbReference type="PANTHER" id="PTHR43155:SF2">
    <property type="entry name" value="CYCLIC DI-GMP PHOSPHODIESTERASE PA4108"/>
    <property type="match status" value="1"/>
</dbReference>
<protein>
    <recommendedName>
        <fullName evidence="1">HD-GYP domain-containing protein</fullName>
    </recommendedName>
</protein>
<dbReference type="GO" id="GO:0008081">
    <property type="term" value="F:phosphoric diester hydrolase activity"/>
    <property type="evidence" value="ECO:0007669"/>
    <property type="project" value="UniProtKB-ARBA"/>
</dbReference>
<dbReference type="CDD" id="cd00077">
    <property type="entry name" value="HDc"/>
    <property type="match status" value="1"/>
</dbReference>
<dbReference type="Pfam" id="PF13185">
    <property type="entry name" value="GAF_2"/>
    <property type="match status" value="1"/>
</dbReference>
<dbReference type="SUPFAM" id="SSF109604">
    <property type="entry name" value="HD-domain/PDEase-like"/>
    <property type="match status" value="1"/>
</dbReference>
<accession>A0A5C1EB98</accession>
<dbReference type="Pfam" id="PF13487">
    <property type="entry name" value="HD_5"/>
    <property type="match status" value="1"/>
</dbReference>
<dbReference type="InterPro" id="IPR003018">
    <property type="entry name" value="GAF"/>
</dbReference>
<dbReference type="Gene3D" id="1.10.3210.10">
    <property type="entry name" value="Hypothetical protein af1432"/>
    <property type="match status" value="1"/>
</dbReference>
<evidence type="ECO:0000313" key="3">
    <source>
        <dbReference type="Proteomes" id="UP000323671"/>
    </source>
</evidence>
<dbReference type="KEGG" id="otr:OTERR_19910"/>
<reference evidence="2 3" key="1">
    <citation type="submission" date="2017-07" db="EMBL/GenBank/DDBJ databases">
        <title>Complete genome sequence of Oryzomicrobium terrae TPP412.</title>
        <authorList>
            <person name="Chiu L.-W."/>
            <person name="Lo K.-J."/>
            <person name="Tsai Y.-M."/>
            <person name="Lin S.-S."/>
            <person name="Kuo C.-H."/>
            <person name="Liu C.-T."/>
        </authorList>
    </citation>
    <scope>NUCLEOTIDE SEQUENCE [LARGE SCALE GENOMIC DNA]</scope>
    <source>
        <strain evidence="2 3">TPP412</strain>
    </source>
</reference>